<evidence type="ECO:0000256" key="12">
    <source>
        <dbReference type="ARBA" id="ARBA00023136"/>
    </source>
</evidence>
<evidence type="ECO:0000256" key="3">
    <source>
        <dbReference type="ARBA" id="ARBA00022448"/>
    </source>
</evidence>
<dbReference type="InterPro" id="IPR023051">
    <property type="entry name" value="Kup"/>
</dbReference>
<dbReference type="InterPro" id="IPR053951">
    <property type="entry name" value="K_trans_N"/>
</dbReference>
<dbReference type="InterPro" id="IPR003855">
    <property type="entry name" value="K+_transporter"/>
</dbReference>
<evidence type="ECO:0000256" key="8">
    <source>
        <dbReference type="ARBA" id="ARBA00022847"/>
    </source>
</evidence>
<feature type="transmembrane region" description="Helical" evidence="13">
    <location>
        <begin position="395"/>
        <end position="414"/>
    </location>
</feature>
<evidence type="ECO:0000256" key="4">
    <source>
        <dbReference type="ARBA" id="ARBA00022475"/>
    </source>
</evidence>
<dbReference type="HAMAP" id="MF_01522">
    <property type="entry name" value="Kup"/>
    <property type="match status" value="1"/>
</dbReference>
<feature type="transmembrane region" description="Helical" evidence="13">
    <location>
        <begin position="216"/>
        <end position="234"/>
    </location>
</feature>
<dbReference type="EMBL" id="PQWY01000010">
    <property type="protein sequence ID" value="PPK31600.1"/>
    <property type="molecule type" value="Genomic_DNA"/>
</dbReference>
<keyword evidence="8 13" id="KW-0769">Symport</keyword>
<evidence type="ECO:0000256" key="13">
    <source>
        <dbReference type="HAMAP-Rule" id="MF_01522"/>
    </source>
</evidence>
<comment type="subcellular location">
    <subcellularLocation>
        <location evidence="13">Cell membrane</location>
        <topology evidence="13">Multi-pass membrane protein</topology>
    </subcellularLocation>
    <subcellularLocation>
        <location evidence="1">Membrane</location>
        <topology evidence="1">Multi-pass membrane protein</topology>
    </subcellularLocation>
</comment>
<keyword evidence="11 13" id="KW-0406">Ion transport</keyword>
<keyword evidence="9 13" id="KW-0630">Potassium</keyword>
<evidence type="ECO:0000313" key="15">
    <source>
        <dbReference type="Proteomes" id="UP000239239"/>
    </source>
</evidence>
<dbReference type="PANTHER" id="PTHR30540">
    <property type="entry name" value="OSMOTIC STRESS POTASSIUM TRANSPORTER"/>
    <property type="match status" value="1"/>
</dbReference>
<keyword evidence="5" id="KW-0997">Cell inner membrane</keyword>
<feature type="transmembrane region" description="Helical" evidence="13">
    <location>
        <begin position="285"/>
        <end position="306"/>
    </location>
</feature>
<dbReference type="Pfam" id="PF02705">
    <property type="entry name" value="K_trans"/>
    <property type="match status" value="1"/>
</dbReference>
<feature type="transmembrane region" description="Helical" evidence="13">
    <location>
        <begin position="365"/>
        <end position="388"/>
    </location>
</feature>
<dbReference type="Pfam" id="PF22776">
    <property type="entry name" value="K_trans_C"/>
    <property type="match status" value="1"/>
</dbReference>
<dbReference type="GO" id="GO:0015293">
    <property type="term" value="F:symporter activity"/>
    <property type="evidence" value="ECO:0007669"/>
    <property type="project" value="UniProtKB-UniRule"/>
</dbReference>
<gene>
    <name evidence="13" type="primary">kup</name>
    <name evidence="14" type="ORF">C3928_06100</name>
</gene>
<comment type="caution">
    <text evidence="14">The sequence shown here is derived from an EMBL/GenBank/DDBJ whole genome shotgun (WGS) entry which is preliminary data.</text>
</comment>
<dbReference type="Proteomes" id="UP000239239">
    <property type="component" value="Unassembled WGS sequence"/>
</dbReference>
<evidence type="ECO:0000256" key="2">
    <source>
        <dbReference type="ARBA" id="ARBA00007019"/>
    </source>
</evidence>
<evidence type="ECO:0000256" key="6">
    <source>
        <dbReference type="ARBA" id="ARBA00022538"/>
    </source>
</evidence>
<feature type="transmembrane region" description="Helical" evidence="13">
    <location>
        <begin position="246"/>
        <end position="265"/>
    </location>
</feature>
<evidence type="ECO:0000313" key="14">
    <source>
        <dbReference type="EMBL" id="PPK31600.1"/>
    </source>
</evidence>
<keyword evidence="4 13" id="KW-1003">Cell membrane</keyword>
<dbReference type="OrthoDB" id="9805577at2"/>
<feature type="transmembrane region" description="Helical" evidence="13">
    <location>
        <begin position="338"/>
        <end position="359"/>
    </location>
</feature>
<evidence type="ECO:0000256" key="9">
    <source>
        <dbReference type="ARBA" id="ARBA00022958"/>
    </source>
</evidence>
<evidence type="ECO:0000256" key="11">
    <source>
        <dbReference type="ARBA" id="ARBA00023065"/>
    </source>
</evidence>
<dbReference type="GO" id="GO:0005886">
    <property type="term" value="C:plasma membrane"/>
    <property type="evidence" value="ECO:0007669"/>
    <property type="project" value="UniProtKB-SubCell"/>
</dbReference>
<evidence type="ECO:0000256" key="10">
    <source>
        <dbReference type="ARBA" id="ARBA00022989"/>
    </source>
</evidence>
<comment type="function">
    <text evidence="13">Transport of potassium into the cell. Likely operates as a K(+):H(+) symporter.</text>
</comment>
<keyword evidence="3 13" id="KW-0813">Transport</keyword>
<organism evidence="14 15">
    <name type="scientific">Legionella pneumophila</name>
    <dbReference type="NCBI Taxonomy" id="446"/>
    <lineage>
        <taxon>Bacteria</taxon>
        <taxon>Pseudomonadati</taxon>
        <taxon>Pseudomonadota</taxon>
        <taxon>Gammaproteobacteria</taxon>
        <taxon>Legionellales</taxon>
        <taxon>Legionellaceae</taxon>
        <taxon>Legionella</taxon>
    </lineage>
</organism>
<dbReference type="GO" id="GO:0015079">
    <property type="term" value="F:potassium ion transmembrane transporter activity"/>
    <property type="evidence" value="ECO:0007669"/>
    <property type="project" value="UniProtKB-UniRule"/>
</dbReference>
<reference evidence="14 15" key="1">
    <citation type="submission" date="2018-02" db="EMBL/GenBank/DDBJ databases">
        <title>Draft genome sequences of four Legionella pneumophila clinical strains isolated in Ontario.</title>
        <authorList>
            <person name="Fortuna A."/>
            <person name="Ramnarine R."/>
            <person name="Li A."/>
            <person name="Frantz C."/>
            <person name="Mallo G."/>
        </authorList>
    </citation>
    <scope>NUCLEOTIDE SEQUENCE [LARGE SCALE GENOMIC DNA]</scope>
    <source>
        <strain evidence="14 15">LG61</strain>
    </source>
</reference>
<protein>
    <recommendedName>
        <fullName evidence="13">Probable potassium transport system protein Kup</fullName>
    </recommendedName>
</protein>
<feature type="transmembrane region" description="Helical" evidence="13">
    <location>
        <begin position="143"/>
        <end position="161"/>
    </location>
</feature>
<evidence type="ECO:0000256" key="1">
    <source>
        <dbReference type="ARBA" id="ARBA00004141"/>
    </source>
</evidence>
<feature type="transmembrane region" description="Helical" evidence="13">
    <location>
        <begin position="168"/>
        <end position="187"/>
    </location>
</feature>
<proteinExistence type="inferred from homology"/>
<feature type="transmembrane region" description="Helical" evidence="13">
    <location>
        <begin position="102"/>
        <end position="123"/>
    </location>
</feature>
<dbReference type="InterPro" id="IPR053952">
    <property type="entry name" value="K_trans_C"/>
</dbReference>
<comment type="similarity">
    <text evidence="2 13">Belongs to the HAK/KUP transporter (TC 2.A.72) family.</text>
</comment>
<sequence length="631" mass="70635">MRYSSYEMKKNRFTYGLALGALGVVFGDIGTSPLYALKVTLSGIPINQFNILGVLSLIFWSLIIVVSFKYLMIIFRADNDGEGGILALLALMKHKSTKYQPLFYIVAIFGAGLLLGDGMLTPAISVVSAVEGLGTLSDKLDPYVLPIASLILILLFSLQATGTGRIGYLFGPLILVWFITIAILGILQITEHPVVLKAINPYYAIAFLVDEGLRGYFLLGGIFLVVTGGEALFADIGHFGKNPIRFSWFFIALPCLLLNYFGQGANLIVRPEEISNPFFMIAPPWFSLPLIIIATVATVIASQAVITATFSLTKQAVLLGLCPKIPIVQTSMLHSGQIYVPQINFILFIGTMAFCLAFKTSDNLAHAYGIAVNLEMLLVDAMVAYAAISIWRWSTFNVMFLFGLFLLIDLAFLGANTHKFITGGWVPIVLASIIAFIMYSWRYGLEYLRDNFYMNKEDISKILKQLQYKSLNQLPGVSAIFITDVYDKSGGSFLHFLKLNRSVPENVLIVNYIVDNIPYVHYSQRYEIVCLDEKVCKLVIHYGFMETINIPRSLEKACNKNLLPFKFDVDTATFMVEIPNIMASKEKRSLSFYWQEKLFAFLMRNYSANLNIEFYKLPYNRTIAIGTYCIL</sequence>
<accession>A0A2S6F2D5</accession>
<comment type="catalytic activity">
    <reaction evidence="13">
        <text>K(+)(in) + H(+)(in) = K(+)(out) + H(+)(out)</text>
        <dbReference type="Rhea" id="RHEA:28490"/>
        <dbReference type="ChEBI" id="CHEBI:15378"/>
        <dbReference type="ChEBI" id="CHEBI:29103"/>
    </reaction>
</comment>
<keyword evidence="12 13" id="KW-0472">Membrane</keyword>
<feature type="transmembrane region" description="Helical" evidence="13">
    <location>
        <begin position="51"/>
        <end position="71"/>
    </location>
</feature>
<keyword evidence="6 13" id="KW-0633">Potassium transport</keyword>
<keyword evidence="10 13" id="KW-1133">Transmembrane helix</keyword>
<name>A0A2S6F2D5_LEGPN</name>
<dbReference type="AlphaFoldDB" id="A0A2S6F2D5"/>
<dbReference type="PANTHER" id="PTHR30540:SF79">
    <property type="entry name" value="LOW AFFINITY POTASSIUM TRANSPORT SYSTEM PROTEIN KUP"/>
    <property type="match status" value="1"/>
</dbReference>
<feature type="transmembrane region" description="Helical" evidence="13">
    <location>
        <begin position="420"/>
        <end position="441"/>
    </location>
</feature>
<keyword evidence="7 13" id="KW-0812">Transmembrane</keyword>
<evidence type="ECO:0000256" key="5">
    <source>
        <dbReference type="ARBA" id="ARBA00022519"/>
    </source>
</evidence>
<evidence type="ECO:0000256" key="7">
    <source>
        <dbReference type="ARBA" id="ARBA00022692"/>
    </source>
</evidence>